<dbReference type="InterPro" id="IPR010995">
    <property type="entry name" value="DNA_repair_Rad51/TF_NusA_a-hlx"/>
</dbReference>
<evidence type="ECO:0000256" key="1">
    <source>
        <dbReference type="SAM" id="MobiDB-lite"/>
    </source>
</evidence>
<dbReference type="AlphaFoldDB" id="F4RHC5"/>
<evidence type="ECO:0000313" key="3">
    <source>
        <dbReference type="EMBL" id="EGG08271.1"/>
    </source>
</evidence>
<dbReference type="PANTHER" id="PTHR22942">
    <property type="entry name" value="RECA/RAD51/RADA DNA STRAND-PAIRING FAMILY MEMBER"/>
    <property type="match status" value="1"/>
</dbReference>
<dbReference type="Proteomes" id="UP000001072">
    <property type="component" value="Unassembled WGS sequence"/>
</dbReference>
<feature type="region of interest" description="Disordered" evidence="1">
    <location>
        <begin position="1"/>
        <end position="32"/>
    </location>
</feature>
<dbReference type="GO" id="GO:0003690">
    <property type="term" value="F:double-stranded DNA binding"/>
    <property type="evidence" value="ECO:0007669"/>
    <property type="project" value="TreeGrafter"/>
</dbReference>
<dbReference type="GeneID" id="18922543"/>
<dbReference type="GO" id="GO:0008094">
    <property type="term" value="F:ATP-dependent activity, acting on DNA"/>
    <property type="evidence" value="ECO:0007669"/>
    <property type="project" value="TreeGrafter"/>
</dbReference>
<dbReference type="GO" id="GO:0000794">
    <property type="term" value="C:condensed nuclear chromosome"/>
    <property type="evidence" value="ECO:0007669"/>
    <property type="project" value="TreeGrafter"/>
</dbReference>
<dbReference type="STRING" id="747676.F4RHC5"/>
<dbReference type="GO" id="GO:0007131">
    <property type="term" value="P:reciprocal meiotic recombination"/>
    <property type="evidence" value="ECO:0007669"/>
    <property type="project" value="TreeGrafter"/>
</dbReference>
<feature type="compositionally biased region" description="Low complexity" evidence="1">
    <location>
        <begin position="1"/>
        <end position="15"/>
    </location>
</feature>
<dbReference type="GO" id="GO:0000730">
    <property type="term" value="P:DNA recombinase assembly"/>
    <property type="evidence" value="ECO:0007669"/>
    <property type="project" value="TreeGrafter"/>
</dbReference>
<dbReference type="GO" id="GO:0000150">
    <property type="term" value="F:DNA strand exchange activity"/>
    <property type="evidence" value="ECO:0007669"/>
    <property type="project" value="TreeGrafter"/>
</dbReference>
<dbReference type="OrthoDB" id="2499045at2759"/>
<dbReference type="SUPFAM" id="SSF47794">
    <property type="entry name" value="Rad51 N-terminal domain-like"/>
    <property type="match status" value="1"/>
</dbReference>
<feature type="domain" description="Rad51-like C-terminal" evidence="2">
    <location>
        <begin position="63"/>
        <end position="119"/>
    </location>
</feature>
<dbReference type="KEGG" id="mlr:MELLADRAFT_105250"/>
<dbReference type="PANTHER" id="PTHR22942:SF39">
    <property type="entry name" value="DNA REPAIR PROTEIN RAD51 HOMOLOG 1"/>
    <property type="match status" value="1"/>
</dbReference>
<reference evidence="4" key="1">
    <citation type="journal article" date="2011" name="Proc. Natl. Acad. Sci. U.S.A.">
        <title>Obligate biotrophy features unraveled by the genomic analysis of rust fungi.</title>
        <authorList>
            <person name="Duplessis S."/>
            <person name="Cuomo C.A."/>
            <person name="Lin Y.-C."/>
            <person name="Aerts A."/>
            <person name="Tisserant E."/>
            <person name="Veneault-Fourrey C."/>
            <person name="Joly D.L."/>
            <person name="Hacquard S."/>
            <person name="Amselem J."/>
            <person name="Cantarel B.L."/>
            <person name="Chiu R."/>
            <person name="Coutinho P.M."/>
            <person name="Feau N."/>
            <person name="Field M."/>
            <person name="Frey P."/>
            <person name="Gelhaye E."/>
            <person name="Goldberg J."/>
            <person name="Grabherr M.G."/>
            <person name="Kodira C.D."/>
            <person name="Kohler A."/>
            <person name="Kuees U."/>
            <person name="Lindquist E.A."/>
            <person name="Lucas S.M."/>
            <person name="Mago R."/>
            <person name="Mauceli E."/>
            <person name="Morin E."/>
            <person name="Murat C."/>
            <person name="Pangilinan J.L."/>
            <person name="Park R."/>
            <person name="Pearson M."/>
            <person name="Quesneville H."/>
            <person name="Rouhier N."/>
            <person name="Sakthikumar S."/>
            <person name="Salamov A.A."/>
            <person name="Schmutz J."/>
            <person name="Selles B."/>
            <person name="Shapiro H."/>
            <person name="Tanguay P."/>
            <person name="Tuskan G.A."/>
            <person name="Henrissat B."/>
            <person name="Van de Peer Y."/>
            <person name="Rouze P."/>
            <person name="Ellis J.G."/>
            <person name="Dodds P.N."/>
            <person name="Schein J.E."/>
            <person name="Zhong S."/>
            <person name="Hamelin R.C."/>
            <person name="Grigoriev I.V."/>
            <person name="Szabo L.J."/>
            <person name="Martin F."/>
        </authorList>
    </citation>
    <scope>NUCLEOTIDE SEQUENCE [LARGE SCALE GENOMIC DNA]</scope>
    <source>
        <strain evidence="4">98AG31 / pathotype 3-4-7</strain>
    </source>
</reference>
<sequence>MTLQQSSSSPSQNPQAEEEEDQNQAQASGPIPIAALAEHGFSSSDIQKLITAGNDTVEAIAYQPRKSLIAIKGISEAKADKLQFRKGRDTTRIVKVIDSPCLPEGETKIALCQNGIGDPEED</sequence>
<dbReference type="InParanoid" id="F4RHC5"/>
<dbReference type="Gene3D" id="1.10.150.20">
    <property type="entry name" value="5' to 3' exonuclease, C-terminal subdomain"/>
    <property type="match status" value="1"/>
</dbReference>
<organism evidence="4">
    <name type="scientific">Melampsora larici-populina (strain 98AG31 / pathotype 3-4-7)</name>
    <name type="common">Poplar leaf rust fungus</name>
    <dbReference type="NCBI Taxonomy" id="747676"/>
    <lineage>
        <taxon>Eukaryota</taxon>
        <taxon>Fungi</taxon>
        <taxon>Dikarya</taxon>
        <taxon>Basidiomycota</taxon>
        <taxon>Pucciniomycotina</taxon>
        <taxon>Pucciniomycetes</taxon>
        <taxon>Pucciniales</taxon>
        <taxon>Melampsoraceae</taxon>
        <taxon>Melampsora</taxon>
    </lineage>
</organism>
<keyword evidence="4" id="KW-1185">Reference proteome</keyword>
<dbReference type="RefSeq" id="XP_007408469.1">
    <property type="nucleotide sequence ID" value="XM_007408407.1"/>
</dbReference>
<proteinExistence type="predicted"/>
<dbReference type="GO" id="GO:0006312">
    <property type="term" value="P:mitotic recombination"/>
    <property type="evidence" value="ECO:0007669"/>
    <property type="project" value="TreeGrafter"/>
</dbReference>
<dbReference type="GO" id="GO:0000166">
    <property type="term" value="F:nucleotide binding"/>
    <property type="evidence" value="ECO:0007669"/>
    <property type="project" value="InterPro"/>
</dbReference>
<name>F4RHC5_MELLP</name>
<dbReference type="EMBL" id="GL883101">
    <property type="protein sequence ID" value="EGG08271.1"/>
    <property type="molecule type" value="Genomic_DNA"/>
</dbReference>
<dbReference type="eggNOG" id="KOG1433">
    <property type="taxonomic scope" value="Eukaryota"/>
</dbReference>
<protein>
    <recommendedName>
        <fullName evidence="2">Rad51-like C-terminal domain-containing protein</fullName>
    </recommendedName>
</protein>
<dbReference type="GO" id="GO:0042148">
    <property type="term" value="P:DNA strand invasion"/>
    <property type="evidence" value="ECO:0007669"/>
    <property type="project" value="TreeGrafter"/>
</dbReference>
<dbReference type="GO" id="GO:0070192">
    <property type="term" value="P:chromosome organization involved in meiotic cell cycle"/>
    <property type="evidence" value="ECO:0007669"/>
    <property type="project" value="TreeGrafter"/>
</dbReference>
<evidence type="ECO:0000259" key="2">
    <source>
        <dbReference type="Pfam" id="PF08423"/>
    </source>
</evidence>
<evidence type="ECO:0000313" key="4">
    <source>
        <dbReference type="Proteomes" id="UP000001072"/>
    </source>
</evidence>
<dbReference type="VEuPathDB" id="FungiDB:MELLADRAFT_105250"/>
<dbReference type="GO" id="GO:0003697">
    <property type="term" value="F:single-stranded DNA binding"/>
    <property type="evidence" value="ECO:0007669"/>
    <property type="project" value="TreeGrafter"/>
</dbReference>
<gene>
    <name evidence="3" type="ORF">MELLADRAFT_105250</name>
</gene>
<accession>F4RHC5</accession>
<dbReference type="InterPro" id="IPR013632">
    <property type="entry name" value="Rad51_C"/>
</dbReference>
<dbReference type="Pfam" id="PF08423">
    <property type="entry name" value="Rad51"/>
    <property type="match status" value="1"/>
</dbReference>
<dbReference type="HOGENOM" id="CLU_2027233_0_0_1"/>